<dbReference type="Proteomes" id="UP001197378">
    <property type="component" value="Unassembled WGS sequence"/>
</dbReference>
<evidence type="ECO:0000313" key="2">
    <source>
        <dbReference type="EMBL" id="MBU2786809.1"/>
    </source>
</evidence>
<comment type="caution">
    <text evidence="2">The sequence shown here is derived from an EMBL/GenBank/DDBJ whole genome shotgun (WGS) entry which is preliminary data.</text>
</comment>
<dbReference type="EMBL" id="JAAXYO010000016">
    <property type="protein sequence ID" value="MBU2786809.1"/>
    <property type="molecule type" value="Genomic_DNA"/>
</dbReference>
<name>A0AAE2YMG9_9PROT</name>
<reference evidence="2" key="1">
    <citation type="journal article" date="2021" name="ISME J.">
        <title>Genomic evolution of the class Acidithiobacillia: deep-branching Proteobacteria living in extreme acidic conditions.</title>
        <authorList>
            <person name="Moya-Beltran A."/>
            <person name="Beard S."/>
            <person name="Rojas-Villalobos C."/>
            <person name="Issotta F."/>
            <person name="Gallardo Y."/>
            <person name="Ulloa R."/>
            <person name="Giaveno A."/>
            <person name="Degli Esposti M."/>
            <person name="Johnson D.B."/>
            <person name="Quatrini R."/>
        </authorList>
    </citation>
    <scope>NUCLEOTIDE SEQUENCE</scope>
    <source>
        <strain evidence="2">VAN18-1</strain>
    </source>
</reference>
<keyword evidence="3" id="KW-1185">Reference proteome</keyword>
<dbReference type="Pfam" id="PF18735">
    <property type="entry name" value="HEPN_RiboL-PSP"/>
    <property type="match status" value="1"/>
</dbReference>
<evidence type="ECO:0000259" key="1">
    <source>
        <dbReference type="Pfam" id="PF18735"/>
    </source>
</evidence>
<organism evidence="2 3">
    <name type="scientific">Igneacidithiobacillus copahuensis</name>
    <dbReference type="NCBI Taxonomy" id="2724909"/>
    <lineage>
        <taxon>Bacteria</taxon>
        <taxon>Pseudomonadati</taxon>
        <taxon>Pseudomonadota</taxon>
        <taxon>Acidithiobacillia</taxon>
        <taxon>Acidithiobacillales</taxon>
        <taxon>Acidithiobacillaceae</taxon>
        <taxon>Igneacidithiobacillus</taxon>
    </lineage>
</organism>
<dbReference type="InterPro" id="IPR041519">
    <property type="entry name" value="HEPN_RiboL-PSP"/>
</dbReference>
<gene>
    <name evidence="2" type="ORF">HFQ13_01035</name>
</gene>
<dbReference type="AlphaFoldDB" id="A0AAE2YMG9"/>
<protein>
    <recommendedName>
        <fullName evidence="1">RiboL-PSP-HEPN domain-containing protein</fullName>
    </recommendedName>
</protein>
<accession>A0AAE2YMG9</accession>
<proteinExistence type="predicted"/>
<feature type="domain" description="RiboL-PSP-HEPN" evidence="1">
    <location>
        <begin position="14"/>
        <end position="182"/>
    </location>
</feature>
<evidence type="ECO:0000313" key="3">
    <source>
        <dbReference type="Proteomes" id="UP001197378"/>
    </source>
</evidence>
<sequence length="186" mass="20996">MDRARHLGGLHDVLSSLTTSAVDSSDLLRAQLVLGVSALDYYVHEITVLGMVAVLEGRRPRTPAFLKYRVAMDSVLSGSTGYAWFESDIRERHSFLSFQQPDKIADAIRLFSDVNLWQQVALQLSMPEQDVKARLKLIVDRRNKIAHEADVDPSFPNMRWPIIQSDVDQSLNFVAHICESIYVAVQ</sequence>
<dbReference type="RefSeq" id="WP_215872658.1">
    <property type="nucleotide sequence ID" value="NZ_JAAXYO010000016.1"/>
</dbReference>